<feature type="transmembrane region" description="Helical" evidence="10">
    <location>
        <begin position="18"/>
        <end position="39"/>
    </location>
</feature>
<name>A0A1I5EIR1_9FIRM</name>
<feature type="transmembrane region" description="Helical" evidence="10">
    <location>
        <begin position="51"/>
        <end position="74"/>
    </location>
</feature>
<evidence type="ECO:0000313" key="12">
    <source>
        <dbReference type="Proteomes" id="UP000198806"/>
    </source>
</evidence>
<protein>
    <recommendedName>
        <fullName evidence="3">Multidrug export protein MepA</fullName>
    </recommendedName>
</protein>
<dbReference type="PANTHER" id="PTHR43823:SF3">
    <property type="entry name" value="MULTIDRUG EXPORT PROTEIN MEPA"/>
    <property type="match status" value="1"/>
</dbReference>
<gene>
    <name evidence="11" type="ORF">SAMN04489757_10991</name>
</gene>
<proteinExistence type="inferred from homology"/>
<dbReference type="EMBL" id="FOWD01000009">
    <property type="protein sequence ID" value="SFO11412.1"/>
    <property type="molecule type" value="Genomic_DNA"/>
</dbReference>
<dbReference type="OrthoDB" id="305360at2"/>
<feature type="transmembrane region" description="Helical" evidence="10">
    <location>
        <begin position="223"/>
        <end position="251"/>
    </location>
</feature>
<evidence type="ECO:0000313" key="11">
    <source>
        <dbReference type="EMBL" id="SFO11412.1"/>
    </source>
</evidence>
<dbReference type="RefSeq" id="WP_091685663.1">
    <property type="nucleotide sequence ID" value="NZ_BAABFM010000073.1"/>
</dbReference>
<evidence type="ECO:0000256" key="5">
    <source>
        <dbReference type="ARBA" id="ARBA00022475"/>
    </source>
</evidence>
<keyword evidence="7 10" id="KW-1133">Transmembrane helix</keyword>
<dbReference type="GO" id="GO:0042910">
    <property type="term" value="F:xenobiotic transmembrane transporter activity"/>
    <property type="evidence" value="ECO:0007669"/>
    <property type="project" value="InterPro"/>
</dbReference>
<evidence type="ECO:0000256" key="7">
    <source>
        <dbReference type="ARBA" id="ARBA00022989"/>
    </source>
</evidence>
<evidence type="ECO:0000256" key="8">
    <source>
        <dbReference type="ARBA" id="ARBA00023136"/>
    </source>
</evidence>
<feature type="transmembrane region" description="Helical" evidence="10">
    <location>
        <begin position="86"/>
        <end position="110"/>
    </location>
</feature>
<dbReference type="GO" id="GO:0046677">
    <property type="term" value="P:response to antibiotic"/>
    <property type="evidence" value="ECO:0007669"/>
    <property type="project" value="UniProtKB-KW"/>
</dbReference>
<dbReference type="InterPro" id="IPR051327">
    <property type="entry name" value="MATE_MepA_subfamily"/>
</dbReference>
<dbReference type="STRING" id="1527.SAMN04489757_10991"/>
<feature type="transmembrane region" description="Helical" evidence="10">
    <location>
        <begin position="375"/>
        <end position="395"/>
    </location>
</feature>
<feature type="transmembrane region" description="Helical" evidence="10">
    <location>
        <begin position="122"/>
        <end position="144"/>
    </location>
</feature>
<dbReference type="InterPro" id="IPR045070">
    <property type="entry name" value="MATE_MepA-like"/>
</dbReference>
<dbReference type="PIRSF" id="PIRSF006603">
    <property type="entry name" value="DinF"/>
    <property type="match status" value="1"/>
</dbReference>
<sequence>MENTNIKQTFFKYVTHNVLGMIGLSCYILADTFFIARGVGANGLTALNLAIPIYSFIHGTGLMIGMGGATRFAISKSKTVFTQAFYYVLIMASIFVSIGILLSGGLANLLGANADTYQMATTYLQVILCFSPMFMLNNLVICFVRNDDNPKLAMNAMLIGSFSNIILDYVFVFPLKMGMFGAALATGIAPIISLLILSMHFIKKRNSFQLYRLRPQPRTYLDISLIGVSSLVTELSSGIVIIVFNSIILRIKGNLGVAAYGIIANIALVVISIFIGIAQGVQPILSKNYGEQNKQNVKKVLNYGIVTVVTFALIIYGFFFLFSEPIVGVFNKEHDRELARIAVQGLRIYFTSFLFAGINILCCTYFSSIDKLRNAFIISILRGFIFIIPLAMILSSMYGMIGVWLTMTLTEFLVLILTVVLLKNINRRN</sequence>
<reference evidence="11 12" key="1">
    <citation type="submission" date="2016-10" db="EMBL/GenBank/DDBJ databases">
        <authorList>
            <person name="de Groot N.N."/>
        </authorList>
    </citation>
    <scope>NUCLEOTIDE SEQUENCE [LARGE SCALE GENOMIC DNA]</scope>
    <source>
        <strain evidence="11 12">DSM 1283</strain>
    </source>
</reference>
<keyword evidence="5" id="KW-1003">Cell membrane</keyword>
<dbReference type="PANTHER" id="PTHR43823">
    <property type="entry name" value="SPORULATION PROTEIN YKVU"/>
    <property type="match status" value="1"/>
</dbReference>
<dbReference type="GO" id="GO:0015297">
    <property type="term" value="F:antiporter activity"/>
    <property type="evidence" value="ECO:0007669"/>
    <property type="project" value="InterPro"/>
</dbReference>
<feature type="transmembrane region" description="Helical" evidence="10">
    <location>
        <begin position="348"/>
        <end position="368"/>
    </location>
</feature>
<keyword evidence="6 10" id="KW-0812">Transmembrane</keyword>
<organism evidence="11 12">
    <name type="scientific">Anaerocolumna aminovalerica</name>
    <dbReference type="NCBI Taxonomy" id="1527"/>
    <lineage>
        <taxon>Bacteria</taxon>
        <taxon>Bacillati</taxon>
        <taxon>Bacillota</taxon>
        <taxon>Clostridia</taxon>
        <taxon>Lachnospirales</taxon>
        <taxon>Lachnospiraceae</taxon>
        <taxon>Anaerocolumna</taxon>
    </lineage>
</organism>
<dbReference type="InterPro" id="IPR002528">
    <property type="entry name" value="MATE_fam"/>
</dbReference>
<dbReference type="Pfam" id="PF01554">
    <property type="entry name" value="MatE"/>
    <property type="match status" value="2"/>
</dbReference>
<dbReference type="CDD" id="cd13143">
    <property type="entry name" value="MATE_MepA_like"/>
    <property type="match status" value="1"/>
</dbReference>
<dbReference type="Proteomes" id="UP000198806">
    <property type="component" value="Unassembled WGS sequence"/>
</dbReference>
<dbReference type="InterPro" id="IPR048279">
    <property type="entry name" value="MdtK-like"/>
</dbReference>
<comment type="subcellular location">
    <subcellularLocation>
        <location evidence="1">Cell membrane</location>
        <topology evidence="1">Multi-pass membrane protein</topology>
    </subcellularLocation>
</comment>
<keyword evidence="9" id="KW-0046">Antibiotic resistance</keyword>
<keyword evidence="8 10" id="KW-0472">Membrane</keyword>
<evidence type="ECO:0000256" key="3">
    <source>
        <dbReference type="ARBA" id="ARBA00022106"/>
    </source>
</evidence>
<dbReference type="PROSITE" id="PS51257">
    <property type="entry name" value="PROKAR_LIPOPROTEIN"/>
    <property type="match status" value="1"/>
</dbReference>
<feature type="transmembrane region" description="Helical" evidence="10">
    <location>
        <begin position="257"/>
        <end position="279"/>
    </location>
</feature>
<evidence type="ECO:0000256" key="1">
    <source>
        <dbReference type="ARBA" id="ARBA00004651"/>
    </source>
</evidence>
<feature type="transmembrane region" description="Helical" evidence="10">
    <location>
        <begin position="401"/>
        <end position="422"/>
    </location>
</feature>
<feature type="transmembrane region" description="Helical" evidence="10">
    <location>
        <begin position="156"/>
        <end position="173"/>
    </location>
</feature>
<accession>A0A1I5EIR1</accession>
<evidence type="ECO:0000256" key="9">
    <source>
        <dbReference type="ARBA" id="ARBA00023251"/>
    </source>
</evidence>
<evidence type="ECO:0000256" key="2">
    <source>
        <dbReference type="ARBA" id="ARBA00008417"/>
    </source>
</evidence>
<dbReference type="AlphaFoldDB" id="A0A1I5EIR1"/>
<feature type="transmembrane region" description="Helical" evidence="10">
    <location>
        <begin position="300"/>
        <end position="322"/>
    </location>
</feature>
<evidence type="ECO:0000256" key="4">
    <source>
        <dbReference type="ARBA" id="ARBA00022448"/>
    </source>
</evidence>
<keyword evidence="4" id="KW-0813">Transport</keyword>
<keyword evidence="12" id="KW-1185">Reference proteome</keyword>
<evidence type="ECO:0000256" key="10">
    <source>
        <dbReference type="SAM" id="Phobius"/>
    </source>
</evidence>
<evidence type="ECO:0000256" key="6">
    <source>
        <dbReference type="ARBA" id="ARBA00022692"/>
    </source>
</evidence>
<feature type="transmembrane region" description="Helical" evidence="10">
    <location>
        <begin position="179"/>
        <end position="202"/>
    </location>
</feature>
<dbReference type="GO" id="GO:0005886">
    <property type="term" value="C:plasma membrane"/>
    <property type="evidence" value="ECO:0007669"/>
    <property type="project" value="UniProtKB-SubCell"/>
</dbReference>
<comment type="similarity">
    <text evidence="2">Belongs to the multi antimicrobial extrusion (MATE) (TC 2.A.66.1) family. MepA subfamily.</text>
</comment>